<evidence type="ECO:0000313" key="1">
    <source>
        <dbReference type="EMBL" id="PHT83638.1"/>
    </source>
</evidence>
<accession>A0A2G2ZNR7</accession>
<dbReference type="Gramene" id="PHT83638">
    <property type="protein sequence ID" value="PHT83638"/>
    <property type="gene ID" value="T459_12081"/>
</dbReference>
<sequence length="114" mass="12151">MKVMREGERVSKKKGEAEHPVYTTTRNVVRPVFVSTISLSSEDVKSGVVTVVNGGGGEGLSDMSLMQKVVAEFDDWEMAGGEEEIMVSVGKPLSKVVFSGAPSLQEATEATSDL</sequence>
<evidence type="ECO:0000313" key="2">
    <source>
        <dbReference type="Proteomes" id="UP000222542"/>
    </source>
</evidence>
<gene>
    <name evidence="1" type="ORF">T459_12081</name>
</gene>
<reference evidence="1 2" key="1">
    <citation type="journal article" date="2014" name="Nat. Genet.">
        <title>Genome sequence of the hot pepper provides insights into the evolution of pungency in Capsicum species.</title>
        <authorList>
            <person name="Kim S."/>
            <person name="Park M."/>
            <person name="Yeom S.I."/>
            <person name="Kim Y.M."/>
            <person name="Lee J.M."/>
            <person name="Lee H.A."/>
            <person name="Seo E."/>
            <person name="Choi J."/>
            <person name="Cheong K."/>
            <person name="Kim K.T."/>
            <person name="Jung K."/>
            <person name="Lee G.W."/>
            <person name="Oh S.K."/>
            <person name="Bae C."/>
            <person name="Kim S.B."/>
            <person name="Lee H.Y."/>
            <person name="Kim S.Y."/>
            <person name="Kim M.S."/>
            <person name="Kang B.C."/>
            <person name="Jo Y.D."/>
            <person name="Yang H.B."/>
            <person name="Jeong H.J."/>
            <person name="Kang W.H."/>
            <person name="Kwon J.K."/>
            <person name="Shin C."/>
            <person name="Lim J.Y."/>
            <person name="Park J.H."/>
            <person name="Huh J.H."/>
            <person name="Kim J.S."/>
            <person name="Kim B.D."/>
            <person name="Cohen O."/>
            <person name="Paran I."/>
            <person name="Suh M.C."/>
            <person name="Lee S.B."/>
            <person name="Kim Y.K."/>
            <person name="Shin Y."/>
            <person name="Noh S.J."/>
            <person name="Park J."/>
            <person name="Seo Y.S."/>
            <person name="Kwon S.Y."/>
            <person name="Kim H.A."/>
            <person name="Park J.M."/>
            <person name="Kim H.J."/>
            <person name="Choi S.B."/>
            <person name="Bosland P.W."/>
            <person name="Reeves G."/>
            <person name="Jo S.H."/>
            <person name="Lee B.W."/>
            <person name="Cho H.T."/>
            <person name="Choi H.S."/>
            <person name="Lee M.S."/>
            <person name="Yu Y."/>
            <person name="Do Choi Y."/>
            <person name="Park B.S."/>
            <person name="van Deynze A."/>
            <person name="Ashrafi H."/>
            <person name="Hill T."/>
            <person name="Kim W.T."/>
            <person name="Pai H.S."/>
            <person name="Ahn H.K."/>
            <person name="Yeam I."/>
            <person name="Giovannoni J.J."/>
            <person name="Rose J.K."/>
            <person name="Sorensen I."/>
            <person name="Lee S.J."/>
            <person name="Kim R.W."/>
            <person name="Choi I.Y."/>
            <person name="Choi B.S."/>
            <person name="Lim J.S."/>
            <person name="Lee Y.H."/>
            <person name="Choi D."/>
        </authorList>
    </citation>
    <scope>NUCLEOTIDE SEQUENCE [LARGE SCALE GENOMIC DNA]</scope>
    <source>
        <strain evidence="2">cv. CM334</strain>
    </source>
</reference>
<organism evidence="1 2">
    <name type="scientific">Capsicum annuum</name>
    <name type="common">Capsicum pepper</name>
    <dbReference type="NCBI Taxonomy" id="4072"/>
    <lineage>
        <taxon>Eukaryota</taxon>
        <taxon>Viridiplantae</taxon>
        <taxon>Streptophyta</taxon>
        <taxon>Embryophyta</taxon>
        <taxon>Tracheophyta</taxon>
        <taxon>Spermatophyta</taxon>
        <taxon>Magnoliopsida</taxon>
        <taxon>eudicotyledons</taxon>
        <taxon>Gunneridae</taxon>
        <taxon>Pentapetalae</taxon>
        <taxon>asterids</taxon>
        <taxon>lamiids</taxon>
        <taxon>Solanales</taxon>
        <taxon>Solanaceae</taxon>
        <taxon>Solanoideae</taxon>
        <taxon>Capsiceae</taxon>
        <taxon>Capsicum</taxon>
    </lineage>
</organism>
<protein>
    <submittedName>
        <fullName evidence="1">Uncharacterized protein</fullName>
    </submittedName>
</protein>
<proteinExistence type="predicted"/>
<dbReference type="EMBL" id="AYRZ02000004">
    <property type="protein sequence ID" value="PHT83638.1"/>
    <property type="molecule type" value="Genomic_DNA"/>
</dbReference>
<dbReference type="AlphaFoldDB" id="A0A2G2ZNR7"/>
<comment type="caution">
    <text evidence="1">The sequence shown here is derived from an EMBL/GenBank/DDBJ whole genome shotgun (WGS) entry which is preliminary data.</text>
</comment>
<keyword evidence="2" id="KW-1185">Reference proteome</keyword>
<reference evidence="1 2" key="2">
    <citation type="journal article" date="2017" name="Genome Biol.">
        <title>New reference genome sequences of hot pepper reveal the massive evolution of plant disease-resistance genes by retroduplication.</title>
        <authorList>
            <person name="Kim S."/>
            <person name="Park J."/>
            <person name="Yeom S.I."/>
            <person name="Kim Y.M."/>
            <person name="Seo E."/>
            <person name="Kim K.T."/>
            <person name="Kim M.S."/>
            <person name="Lee J.M."/>
            <person name="Cheong K."/>
            <person name="Shin H.S."/>
            <person name="Kim S.B."/>
            <person name="Han K."/>
            <person name="Lee J."/>
            <person name="Park M."/>
            <person name="Lee H.A."/>
            <person name="Lee H.Y."/>
            <person name="Lee Y."/>
            <person name="Oh S."/>
            <person name="Lee J.H."/>
            <person name="Choi E."/>
            <person name="Choi E."/>
            <person name="Lee S.E."/>
            <person name="Jeon J."/>
            <person name="Kim H."/>
            <person name="Choi G."/>
            <person name="Song H."/>
            <person name="Lee J."/>
            <person name="Lee S.C."/>
            <person name="Kwon J.K."/>
            <person name="Lee H.Y."/>
            <person name="Koo N."/>
            <person name="Hong Y."/>
            <person name="Kim R.W."/>
            <person name="Kang W.H."/>
            <person name="Huh J.H."/>
            <person name="Kang B.C."/>
            <person name="Yang T.J."/>
            <person name="Lee Y.H."/>
            <person name="Bennetzen J.L."/>
            <person name="Choi D."/>
        </authorList>
    </citation>
    <scope>NUCLEOTIDE SEQUENCE [LARGE SCALE GENOMIC DNA]</scope>
    <source>
        <strain evidence="2">cv. CM334</strain>
    </source>
</reference>
<name>A0A2G2ZNR7_CAPAN</name>
<dbReference type="Proteomes" id="UP000222542">
    <property type="component" value="Unassembled WGS sequence"/>
</dbReference>